<keyword evidence="5" id="KW-0663">Pyridoxal phosphate</keyword>
<dbReference type="SUPFAM" id="SSF53383">
    <property type="entry name" value="PLP-dependent transferases"/>
    <property type="match status" value="1"/>
</dbReference>
<dbReference type="GO" id="GO:0019265">
    <property type="term" value="P:glycine biosynthetic process, by transamination of glyoxylate"/>
    <property type="evidence" value="ECO:0007669"/>
    <property type="project" value="TreeGrafter"/>
</dbReference>
<keyword evidence="3 8" id="KW-0032">Aminotransferase</keyword>
<evidence type="ECO:0000256" key="1">
    <source>
        <dbReference type="ARBA" id="ARBA00001933"/>
    </source>
</evidence>
<evidence type="ECO:0000313" key="8">
    <source>
        <dbReference type="EMBL" id="OFV66876.1"/>
    </source>
</evidence>
<dbReference type="InterPro" id="IPR015424">
    <property type="entry name" value="PyrdxlP-dep_Trfase"/>
</dbReference>
<dbReference type="EMBL" id="DRIE01000059">
    <property type="protein sequence ID" value="HEC56937.1"/>
    <property type="molecule type" value="Genomic_DNA"/>
</dbReference>
<evidence type="ECO:0000256" key="5">
    <source>
        <dbReference type="ARBA" id="ARBA00022898"/>
    </source>
</evidence>
<dbReference type="Proteomes" id="UP000185779">
    <property type="component" value="Unassembled WGS sequence"/>
</dbReference>
<dbReference type="GO" id="GO:0004760">
    <property type="term" value="F:L-serine-pyruvate transaminase activity"/>
    <property type="evidence" value="ECO:0007669"/>
    <property type="project" value="TreeGrafter"/>
</dbReference>
<evidence type="ECO:0000259" key="6">
    <source>
        <dbReference type="Pfam" id="PF00266"/>
    </source>
</evidence>
<accession>A0A1F2P8D8</accession>
<comment type="caution">
    <text evidence="8">The sequence shown here is derived from an EMBL/GenBank/DDBJ whole genome shotgun (WGS) entry which is preliminary data.</text>
</comment>
<sequence length="364" mass="40375">MIDLEDELILLPGPVPVVPRILRAISRPMINHRGEKFKEMLERITQALKEIMRTENDVFVLSGSGSCGMEAAISNLIKGDKILAISNGKFGDRFIDIAGRYGDVIPLEYEWGRSIELEDVREVVEREKDLKAIAMVHNETSCGITNPAPQVAAIAREYDLLFVMDGITSIGGMDVRVDEWGVDIAIVGSQKCLGAPPGLCAVAVSERAWDRMVESPPLYMDLRAYRKSAGKGQTPYTPALPLFFALDEALAIVMEEGLDARIRRHMHLASMVRDAIRRWGLELFPRLNEVSSYSNTVTAIKIPEGITVDELRREVKQKGITIAGGQEHLKGKIFRIGTMGNLQEKDVLVVLTVLERVLEARGVV</sequence>
<reference evidence="8 9" key="1">
    <citation type="submission" date="2016-05" db="EMBL/GenBank/DDBJ databases">
        <title>Microbial consortia oxidize butane by reversing methanogenesis.</title>
        <authorList>
            <person name="Laso-Perez R."/>
            <person name="Richter M."/>
            <person name="Wegener G."/>
            <person name="Musat F."/>
        </authorList>
    </citation>
    <scope>NUCLEOTIDE SEQUENCE [LARGE SCALE GENOMIC DNA]</scope>
    <source>
        <strain evidence="8">BOX1</strain>
    </source>
</reference>
<proteinExistence type="inferred from homology"/>
<evidence type="ECO:0000256" key="2">
    <source>
        <dbReference type="ARBA" id="ARBA00009236"/>
    </source>
</evidence>
<dbReference type="STRING" id="1839936.SBU_000169"/>
<dbReference type="PANTHER" id="PTHR21152">
    <property type="entry name" value="AMINOTRANSFERASE CLASS V"/>
    <property type="match status" value="1"/>
</dbReference>
<dbReference type="PANTHER" id="PTHR21152:SF24">
    <property type="entry name" value="ALANINE--GLYOXYLATE AMINOTRANSFERASE 1"/>
    <property type="match status" value="1"/>
</dbReference>
<evidence type="ECO:0000313" key="9">
    <source>
        <dbReference type="Proteomes" id="UP000185779"/>
    </source>
</evidence>
<evidence type="ECO:0000313" key="7">
    <source>
        <dbReference type="EMBL" id="HEC56937.1"/>
    </source>
</evidence>
<comment type="similarity">
    <text evidence="2">Belongs to the class-V pyridoxal-phosphate-dependent aminotransferase family.</text>
</comment>
<dbReference type="InterPro" id="IPR015421">
    <property type="entry name" value="PyrdxlP-dep_Trfase_major"/>
</dbReference>
<evidence type="ECO:0000256" key="4">
    <source>
        <dbReference type="ARBA" id="ARBA00022679"/>
    </source>
</evidence>
<protein>
    <submittedName>
        <fullName evidence="7">Alanine--glyoxylate aminotransferase family protein</fullName>
    </submittedName>
    <submittedName>
        <fullName evidence="8">Class V aminotransferase</fullName>
    </submittedName>
</protein>
<evidence type="ECO:0000256" key="3">
    <source>
        <dbReference type="ARBA" id="ARBA00022576"/>
    </source>
</evidence>
<dbReference type="InterPro" id="IPR000192">
    <property type="entry name" value="Aminotrans_V_dom"/>
</dbReference>
<dbReference type="Pfam" id="PF00266">
    <property type="entry name" value="Aminotran_5"/>
    <property type="match status" value="1"/>
</dbReference>
<dbReference type="Proteomes" id="UP000885936">
    <property type="component" value="Unassembled WGS sequence"/>
</dbReference>
<keyword evidence="9" id="KW-1185">Reference proteome</keyword>
<dbReference type="PIRSF" id="PIRSF000524">
    <property type="entry name" value="SPT"/>
    <property type="match status" value="1"/>
</dbReference>
<dbReference type="InterPro" id="IPR015422">
    <property type="entry name" value="PyrdxlP-dep_Trfase_small"/>
</dbReference>
<dbReference type="Gene3D" id="3.90.1150.10">
    <property type="entry name" value="Aspartate Aminotransferase, domain 1"/>
    <property type="match status" value="1"/>
</dbReference>
<dbReference type="GO" id="GO:0008453">
    <property type="term" value="F:alanine-glyoxylate transaminase activity"/>
    <property type="evidence" value="ECO:0007669"/>
    <property type="project" value="TreeGrafter"/>
</dbReference>
<dbReference type="InterPro" id="IPR024169">
    <property type="entry name" value="SP_NH2Trfase/AEP_transaminase"/>
</dbReference>
<gene>
    <name evidence="7" type="ORF">ENI32_03515</name>
    <name evidence="8" type="ORF">SBU_000169</name>
</gene>
<name>A0A1F2P8D8_9EURY</name>
<dbReference type="EMBL" id="LYOR01000001">
    <property type="protein sequence ID" value="OFV66876.1"/>
    <property type="molecule type" value="Genomic_DNA"/>
</dbReference>
<feature type="domain" description="Aminotransferase class V" evidence="6">
    <location>
        <begin position="29"/>
        <end position="327"/>
    </location>
</feature>
<comment type="cofactor">
    <cofactor evidence="1">
        <name>pyridoxal 5'-phosphate</name>
        <dbReference type="ChEBI" id="CHEBI:597326"/>
    </cofactor>
</comment>
<dbReference type="PATRIC" id="fig|1839936.3.peg.169"/>
<reference evidence="7" key="2">
    <citation type="journal article" date="2020" name="mSystems">
        <title>Genome- and Community-Level Interaction Insights into Carbon Utilization and Element Cycling Functions of Hydrothermarchaeota in Hydrothermal Sediment.</title>
        <authorList>
            <person name="Zhou Z."/>
            <person name="Liu Y."/>
            <person name="Xu W."/>
            <person name="Pan J."/>
            <person name="Luo Z.H."/>
            <person name="Li M."/>
        </authorList>
    </citation>
    <scope>NUCLEOTIDE SEQUENCE [LARGE SCALE GENOMIC DNA]</scope>
    <source>
        <strain evidence="7">HyVt-386</strain>
    </source>
</reference>
<dbReference type="Gene3D" id="3.40.640.10">
    <property type="entry name" value="Type I PLP-dependent aspartate aminotransferase-like (Major domain)"/>
    <property type="match status" value="1"/>
</dbReference>
<dbReference type="AlphaFoldDB" id="A0A1F2P8D8"/>
<keyword evidence="4 8" id="KW-0808">Transferase</keyword>
<organism evidence="8 9">
    <name type="scientific">Candidatus Syntropharchaeum butanivorans</name>
    <dbReference type="NCBI Taxonomy" id="1839936"/>
    <lineage>
        <taxon>Archaea</taxon>
        <taxon>Methanobacteriati</taxon>
        <taxon>Methanobacteriota</taxon>
        <taxon>Stenosarchaea group</taxon>
        <taxon>Methanomicrobia</taxon>
        <taxon>Methanosarcinales</taxon>
        <taxon>ANME-2 cluster</taxon>
        <taxon>Candidatus Syntropharchaeum</taxon>
    </lineage>
</organism>